<proteinExistence type="predicted"/>
<reference evidence="1" key="2">
    <citation type="submission" date="2023-06" db="EMBL/GenBank/DDBJ databases">
        <title>.</title>
        <authorList>
            <person name="Smith D.R."/>
        </authorList>
    </citation>
    <scope>NUCLEOTIDE SEQUENCE</scope>
</reference>
<protein>
    <submittedName>
        <fullName evidence="1">B1549_C3_239</fullName>
    </submittedName>
</protein>
<dbReference type="AlphaFoldDB" id="Q49709"/>
<evidence type="ECO:0000313" key="1">
    <source>
        <dbReference type="EMBL" id="AAA50899.1"/>
    </source>
</evidence>
<name>Q49709_MYCLR</name>
<dbReference type="PIR" id="S72792">
    <property type="entry name" value="S72792"/>
</dbReference>
<dbReference type="EMBL" id="U00014">
    <property type="protein sequence ID" value="AAA50899.1"/>
    <property type="molecule type" value="Genomic_DNA"/>
</dbReference>
<sequence>MVLAAGERADVALVVADVGWKYRSTGRPYPGSLAMRLRTPWTGSYGHDPCRPTMQSEAMIME</sequence>
<accession>Q49709</accession>
<organism evidence="1">
    <name type="scientific">Mycobacterium leprae</name>
    <dbReference type="NCBI Taxonomy" id="1769"/>
    <lineage>
        <taxon>Bacteria</taxon>
        <taxon>Bacillati</taxon>
        <taxon>Actinomycetota</taxon>
        <taxon>Actinomycetes</taxon>
        <taxon>Mycobacteriales</taxon>
        <taxon>Mycobacteriaceae</taxon>
        <taxon>Mycobacterium</taxon>
    </lineage>
</organism>
<reference evidence="1" key="1">
    <citation type="submission" date="1994-09" db="EMBL/GenBank/DDBJ databases">
        <authorList>
            <person name="Robison K."/>
        </authorList>
    </citation>
    <scope>NUCLEOTIDE SEQUENCE</scope>
</reference>